<organism evidence="1 2">
    <name type="scientific">Microvenator marinus</name>
    <dbReference type="NCBI Taxonomy" id="2600177"/>
    <lineage>
        <taxon>Bacteria</taxon>
        <taxon>Deltaproteobacteria</taxon>
        <taxon>Bradymonadales</taxon>
        <taxon>Microvenatoraceae</taxon>
        <taxon>Microvenator</taxon>
    </lineage>
</organism>
<dbReference type="KEGG" id="bbae:FRD01_15885"/>
<keyword evidence="2" id="KW-1185">Reference proteome</keyword>
<reference evidence="1 2" key="1">
    <citation type="submission" date="2019-08" db="EMBL/GenBank/DDBJ databases">
        <authorList>
            <person name="Liang Q."/>
        </authorList>
    </citation>
    <scope>NUCLEOTIDE SEQUENCE [LARGE SCALE GENOMIC DNA]</scope>
    <source>
        <strain evidence="1 2">V1718</strain>
    </source>
</reference>
<evidence type="ECO:0000313" key="2">
    <source>
        <dbReference type="Proteomes" id="UP000321595"/>
    </source>
</evidence>
<dbReference type="InterPro" id="IPR015315">
    <property type="entry name" value="DUF1963"/>
</dbReference>
<dbReference type="Gene3D" id="2.30.320.10">
    <property type="entry name" value="YwqG-like"/>
    <property type="match status" value="1"/>
</dbReference>
<dbReference type="AlphaFoldDB" id="A0A5B8XUS1"/>
<dbReference type="SUPFAM" id="SSF103032">
    <property type="entry name" value="Hypothetical protein YwqG"/>
    <property type="match status" value="1"/>
</dbReference>
<dbReference type="InterPro" id="IPR035948">
    <property type="entry name" value="YwqG-like_sf"/>
</dbReference>
<dbReference type="Pfam" id="PF09234">
    <property type="entry name" value="DUF1963"/>
    <property type="match status" value="1"/>
</dbReference>
<evidence type="ECO:0000313" key="1">
    <source>
        <dbReference type="EMBL" id="QED28688.1"/>
    </source>
</evidence>
<sequence length="950" mass="105833">MSSTQKWQILGEEVVASESSPPAPGGWPLNYVLAFDQERGALVYVREPEHHQFGEAWHLTSNGTWIQDHEAIQASADQFWTGHYDSKRKGVVCWTIERQARNEYRIAGLLITADGISKIETQGILPVDPEALSSDSKMIFAFDPVKEQNLAITPYSVWFLDDSNTWQKLADLGPEFPKEWHNNEGARAVWDFEGNRLIIGVVDGEEYEGRLFAFDGKELVSLEDGLSEVELYTDNSTFVLASCEGEGVLLVMGAPQGTFRLEGDTWKPLATPVSEVRRSNALRSAFDLRDHSLWLGPGPYELTPGAYAKNQEFFYQRSKAGEWRVLGHIVQPSPTEWYGGVALAGKEGSLWIASTRYPLGLRIVDEDGWREVVGEGSANTEGYVVRLARDGAGTIHAFARNGAVFRFEGDWHSVVGPDEATFGVREDFLVHWDVANRRFVAWGGTVKNRASNHTFYLLDSGWTKEKKSSPKPSDARHKEMFLRPKMVFDPVQGALVRFGFDDVSVLTDGVWVPHVPEGWEQARSIDAPLAAVDPETGEILLVDLYARSIYRFNYDKVEKLGEIENHEFSLDPMEVGTYAAVPHFVRRRLYAYDQDTRAILGQCDKDEAARFKLPLSAAFEAAAALGPRKAFAASHNPEEKKADAEFGSSVRLYCADKSAKFWFGDVSGATVVTRWGSVYDWGLRLGRGTDSSKTEELADAKAAQKKLAKEAASKQKKSYIGAAELDDDAIKALFTQDIIVMSLGDEAGKYDYDYLGGTPRGSVGKEWPKRDGQPLGHLLSVSVPDGKKVGGVSVFAPTNDLAMEEEELVAVIRSSSQMGKDQGPRPGDVTVIEPRVLAAEVNGFQIDESRTRPFEEADPAFAQRLETFHESLGSEEKPWTRWSGTPQWVQHDEWPVDDDGVPWKFVAQIDFDSIAQDFIKNAWPEASLFGVLYVFINPAETEATAFWQYT</sequence>
<dbReference type="Gene3D" id="2.20.140.10">
    <property type="entry name" value="WGR domain"/>
    <property type="match status" value="1"/>
</dbReference>
<accession>A0A5B8XUS1</accession>
<gene>
    <name evidence="1" type="ORF">FRD01_15885</name>
</gene>
<dbReference type="RefSeq" id="WP_146961337.1">
    <property type="nucleotide sequence ID" value="NZ_CP042467.1"/>
</dbReference>
<proteinExistence type="predicted"/>
<dbReference type="Proteomes" id="UP000321595">
    <property type="component" value="Chromosome"/>
</dbReference>
<name>A0A5B8XUS1_9DELT</name>
<protein>
    <submittedName>
        <fullName evidence="1">DUF1963 domain-containing protein</fullName>
    </submittedName>
</protein>
<dbReference type="EMBL" id="CP042467">
    <property type="protein sequence ID" value="QED28688.1"/>
    <property type="molecule type" value="Genomic_DNA"/>
</dbReference>